<gene>
    <name evidence="1" type="ORF">RIMI_LOCUS14684073</name>
</gene>
<protein>
    <submittedName>
        <fullName evidence="1">Uncharacterized protein</fullName>
    </submittedName>
</protein>
<dbReference type="Proteomes" id="UP001176940">
    <property type="component" value="Unassembled WGS sequence"/>
</dbReference>
<accession>A0ABN9LZK4</accession>
<organism evidence="1 2">
    <name type="scientific">Ranitomeya imitator</name>
    <name type="common">mimic poison frog</name>
    <dbReference type="NCBI Taxonomy" id="111125"/>
    <lineage>
        <taxon>Eukaryota</taxon>
        <taxon>Metazoa</taxon>
        <taxon>Chordata</taxon>
        <taxon>Craniata</taxon>
        <taxon>Vertebrata</taxon>
        <taxon>Euteleostomi</taxon>
        <taxon>Amphibia</taxon>
        <taxon>Batrachia</taxon>
        <taxon>Anura</taxon>
        <taxon>Neobatrachia</taxon>
        <taxon>Hyloidea</taxon>
        <taxon>Dendrobatidae</taxon>
        <taxon>Dendrobatinae</taxon>
        <taxon>Ranitomeya</taxon>
    </lineage>
</organism>
<reference evidence="1" key="1">
    <citation type="submission" date="2023-07" db="EMBL/GenBank/DDBJ databases">
        <authorList>
            <person name="Stuckert A."/>
        </authorList>
    </citation>
    <scope>NUCLEOTIDE SEQUENCE</scope>
</reference>
<dbReference type="EMBL" id="CAUEEQ010038307">
    <property type="protein sequence ID" value="CAJ0954323.1"/>
    <property type="molecule type" value="Genomic_DNA"/>
</dbReference>
<evidence type="ECO:0000313" key="2">
    <source>
        <dbReference type="Proteomes" id="UP001176940"/>
    </source>
</evidence>
<evidence type="ECO:0000313" key="1">
    <source>
        <dbReference type="EMBL" id="CAJ0954323.1"/>
    </source>
</evidence>
<proteinExistence type="predicted"/>
<comment type="caution">
    <text evidence="1">The sequence shown here is derived from an EMBL/GenBank/DDBJ whole genome shotgun (WGS) entry which is preliminary data.</text>
</comment>
<name>A0ABN9LZK4_9NEOB</name>
<sequence length="146" mass="16763">MSTETFAVAATWILAKVTNPGDFLKIPAQELQSKDDEREQRWLASFDLHSITLAEYYRMSRIPCGLRCQLRPTLFSEKPDYCDRFQKILNKCSLDIILLTIDFLQTANAESEEKLSSIEEKLSTSLSASDWNTLKAKTDKAIEEHR</sequence>
<keyword evidence="2" id="KW-1185">Reference proteome</keyword>